<dbReference type="OrthoDB" id="6021171at2759"/>
<organism evidence="1 2">
    <name type="scientific">Haemonchus contortus</name>
    <name type="common">Barber pole worm</name>
    <dbReference type="NCBI Taxonomy" id="6289"/>
    <lineage>
        <taxon>Eukaryota</taxon>
        <taxon>Metazoa</taxon>
        <taxon>Ecdysozoa</taxon>
        <taxon>Nematoda</taxon>
        <taxon>Chromadorea</taxon>
        <taxon>Rhabditida</taxon>
        <taxon>Rhabditina</taxon>
        <taxon>Rhabditomorpha</taxon>
        <taxon>Strongyloidea</taxon>
        <taxon>Trichostrongylidae</taxon>
        <taxon>Haemonchus</taxon>
    </lineage>
</organism>
<dbReference type="AlphaFoldDB" id="A0A7I4YNU1"/>
<dbReference type="CDD" id="cd01670">
    <property type="entry name" value="Death"/>
    <property type="match status" value="1"/>
</dbReference>
<protein>
    <submittedName>
        <fullName evidence="2">TIR domain-containing protein</fullName>
    </submittedName>
</protein>
<dbReference type="Gene3D" id="1.10.533.10">
    <property type="entry name" value="Death Domain, Fas"/>
    <property type="match status" value="1"/>
</dbReference>
<dbReference type="SUPFAM" id="SSF47986">
    <property type="entry name" value="DEATH domain"/>
    <property type="match status" value="1"/>
</dbReference>
<dbReference type="InterPro" id="IPR011029">
    <property type="entry name" value="DEATH-like_dom_sf"/>
</dbReference>
<evidence type="ECO:0000313" key="2">
    <source>
        <dbReference type="WBParaSite" id="HCON_00127100-00001"/>
    </source>
</evidence>
<keyword evidence="1" id="KW-1185">Reference proteome</keyword>
<sequence length="337" mass="38236">MDEDESYSDTVDVTIEIDDEVAQGINALEVKSRKQGPWIRPPLRLEDVRIRCGNSLSIAQLSNEAVALLISHLSLPSYGSLKNWDSIGIYLGISDVEIMSFRQDSRPMEAVLKKCQHMQVKDLIKALQRCKRIDMLYSLRRLEQRGNLEKPLGHFPGINSVSTSLASPFALSKTADSDPVKTILLVHYEGDDRETKDFRWLRKNLIQHASQRGYRISDIADLDIDVNLTSTVEEAFAKAHQIVVSFTPSHIEAVKTRSSACRSVLYMHDLMSQEFFTLNSTNRRFRPVIFNDTQPSDLPVGWPRSTLVYHFPTNMAALCTKIFKSNDQDNSSRMITS</sequence>
<reference evidence="2" key="1">
    <citation type="submission" date="2020-12" db="UniProtKB">
        <authorList>
            <consortium name="WormBaseParasite"/>
        </authorList>
    </citation>
    <scope>IDENTIFICATION</scope>
    <source>
        <strain evidence="2">MHco3</strain>
    </source>
</reference>
<accession>A0A7I4YNU1</accession>
<name>A0A7I4YNU1_HAECO</name>
<dbReference type="WBParaSite" id="HCON_00127100-00001">
    <property type="protein sequence ID" value="HCON_00127100-00001"/>
    <property type="gene ID" value="HCON_00127100"/>
</dbReference>
<dbReference type="Proteomes" id="UP000025227">
    <property type="component" value="Unplaced"/>
</dbReference>
<evidence type="ECO:0000313" key="1">
    <source>
        <dbReference type="Proteomes" id="UP000025227"/>
    </source>
</evidence>
<proteinExistence type="predicted"/>